<dbReference type="Pfam" id="PF00787">
    <property type="entry name" value="PX"/>
    <property type="match status" value="1"/>
</dbReference>
<organism evidence="2 3">
    <name type="scientific">Stylosanthes scabra</name>
    <dbReference type="NCBI Taxonomy" id="79078"/>
    <lineage>
        <taxon>Eukaryota</taxon>
        <taxon>Viridiplantae</taxon>
        <taxon>Streptophyta</taxon>
        <taxon>Embryophyta</taxon>
        <taxon>Tracheophyta</taxon>
        <taxon>Spermatophyta</taxon>
        <taxon>Magnoliopsida</taxon>
        <taxon>eudicotyledons</taxon>
        <taxon>Gunneridae</taxon>
        <taxon>Pentapetalae</taxon>
        <taxon>rosids</taxon>
        <taxon>fabids</taxon>
        <taxon>Fabales</taxon>
        <taxon>Fabaceae</taxon>
        <taxon>Papilionoideae</taxon>
        <taxon>50 kb inversion clade</taxon>
        <taxon>dalbergioids sensu lato</taxon>
        <taxon>Dalbergieae</taxon>
        <taxon>Pterocarpus clade</taxon>
        <taxon>Stylosanthes</taxon>
    </lineage>
</organism>
<feature type="domain" description="PX" evidence="1">
    <location>
        <begin position="103"/>
        <end position="185"/>
    </location>
</feature>
<dbReference type="PANTHER" id="PTHR10555">
    <property type="entry name" value="SORTING NEXIN"/>
    <property type="match status" value="1"/>
</dbReference>
<dbReference type="SUPFAM" id="SSF64268">
    <property type="entry name" value="PX domain"/>
    <property type="match status" value="1"/>
</dbReference>
<evidence type="ECO:0000313" key="3">
    <source>
        <dbReference type="Proteomes" id="UP001341840"/>
    </source>
</evidence>
<evidence type="ECO:0000259" key="1">
    <source>
        <dbReference type="Pfam" id="PF00787"/>
    </source>
</evidence>
<dbReference type="Proteomes" id="UP001341840">
    <property type="component" value="Unassembled WGS sequence"/>
</dbReference>
<comment type="caution">
    <text evidence="2">The sequence shown here is derived from an EMBL/GenBank/DDBJ whole genome shotgun (WGS) entry which is preliminary data.</text>
</comment>
<dbReference type="Gene3D" id="3.30.1520.10">
    <property type="entry name" value="Phox-like domain"/>
    <property type="match status" value="1"/>
</dbReference>
<proteinExistence type="predicted"/>
<dbReference type="InterPro" id="IPR001683">
    <property type="entry name" value="PX_dom"/>
</dbReference>
<protein>
    <recommendedName>
        <fullName evidence="1">PX domain-containing protein</fullName>
    </recommendedName>
</protein>
<gene>
    <name evidence="2" type="ORF">PIB30_025859</name>
</gene>
<evidence type="ECO:0000313" key="2">
    <source>
        <dbReference type="EMBL" id="MED6182142.1"/>
    </source>
</evidence>
<accession>A0ABU6WAE9</accession>
<name>A0ABU6WAE9_9FABA</name>
<dbReference type="PANTHER" id="PTHR10555:SF170">
    <property type="entry name" value="FI18122P1"/>
    <property type="match status" value="1"/>
</dbReference>
<dbReference type="EMBL" id="JASCZI010181338">
    <property type="protein sequence ID" value="MED6182142.1"/>
    <property type="molecule type" value="Genomic_DNA"/>
</dbReference>
<reference evidence="2 3" key="1">
    <citation type="journal article" date="2023" name="Plants (Basel)">
        <title>Bridging the Gap: Combining Genomics and Transcriptomics Approaches to Understand Stylosanthes scabra, an Orphan Legume from the Brazilian Caatinga.</title>
        <authorList>
            <person name="Ferreira-Neto J.R.C."/>
            <person name="da Silva M.D."/>
            <person name="Binneck E."/>
            <person name="de Melo N.F."/>
            <person name="da Silva R.H."/>
            <person name="de Melo A.L.T.M."/>
            <person name="Pandolfi V."/>
            <person name="Bustamante F.O."/>
            <person name="Brasileiro-Vidal A.C."/>
            <person name="Benko-Iseppon A.M."/>
        </authorList>
    </citation>
    <scope>NUCLEOTIDE SEQUENCE [LARGE SCALE GENOMIC DNA]</scope>
    <source>
        <tissue evidence="2">Leaves</tissue>
    </source>
</reference>
<sequence>MAMACGSCSTLRHTLSLTGFNSQLPLSSSSSSLIHFSNSHRSSCVLLITRHIHNLTPEVPVLVARASPGNGGATDGDDGVSLGTMKQPLDIDFQRFDSLLFRTPQIPSPFKPSIFTGNTNRQFTLSRVSFLKPRITLCSSSKDVDKTPSAEFIEMRRQALDLFVNRIASHHELQQSEDLRLFLQAEEETMERLRAQETGIFKKPSDLMQIFKVRSDLLLL</sequence>
<keyword evidence="3" id="KW-1185">Reference proteome</keyword>
<dbReference type="InterPro" id="IPR036871">
    <property type="entry name" value="PX_dom_sf"/>
</dbReference>